<evidence type="ECO:0000256" key="9">
    <source>
        <dbReference type="ARBA" id="ARBA00022777"/>
    </source>
</evidence>
<dbReference type="Pfam" id="PF19312">
    <property type="entry name" value="NtrY_N"/>
    <property type="match status" value="1"/>
</dbReference>
<comment type="caution">
    <text evidence="18">The sequence shown here is derived from an EMBL/GenBank/DDBJ whole genome shotgun (WGS) entry which is preliminary data.</text>
</comment>
<dbReference type="Gene3D" id="6.10.340.10">
    <property type="match status" value="1"/>
</dbReference>
<dbReference type="CDD" id="cd00082">
    <property type="entry name" value="HisKA"/>
    <property type="match status" value="1"/>
</dbReference>
<evidence type="ECO:0000256" key="11">
    <source>
        <dbReference type="ARBA" id="ARBA00022989"/>
    </source>
</evidence>
<dbReference type="EMBL" id="JAJAQI010000009">
    <property type="protein sequence ID" value="MCB4821672.1"/>
    <property type="molecule type" value="Genomic_DNA"/>
</dbReference>
<dbReference type="GO" id="GO:0005524">
    <property type="term" value="F:ATP binding"/>
    <property type="evidence" value="ECO:0007669"/>
    <property type="project" value="UniProtKB-KW"/>
</dbReference>
<keyword evidence="5" id="KW-0597">Phosphoprotein</keyword>
<evidence type="ECO:0000256" key="14">
    <source>
        <dbReference type="SAM" id="MobiDB-lite"/>
    </source>
</evidence>
<feature type="region of interest" description="Disordered" evidence="14">
    <location>
        <begin position="708"/>
        <end position="762"/>
    </location>
</feature>
<proteinExistence type="predicted"/>
<feature type="transmembrane region" description="Helical" evidence="15">
    <location>
        <begin position="274"/>
        <end position="299"/>
    </location>
</feature>
<dbReference type="AlphaFoldDB" id="A0A9X1IC41"/>
<evidence type="ECO:0000256" key="1">
    <source>
        <dbReference type="ARBA" id="ARBA00000085"/>
    </source>
</evidence>
<dbReference type="Gene3D" id="3.30.565.10">
    <property type="entry name" value="Histidine kinase-like ATPase, C-terminal domain"/>
    <property type="match status" value="1"/>
</dbReference>
<evidence type="ECO:0000313" key="19">
    <source>
        <dbReference type="Proteomes" id="UP001139311"/>
    </source>
</evidence>
<keyword evidence="4" id="KW-1003">Cell membrane</keyword>
<dbReference type="GO" id="GO:0005886">
    <property type="term" value="C:plasma membrane"/>
    <property type="evidence" value="ECO:0007669"/>
    <property type="project" value="UniProtKB-SubCell"/>
</dbReference>
<evidence type="ECO:0000313" key="18">
    <source>
        <dbReference type="EMBL" id="MCB4821672.1"/>
    </source>
</evidence>
<dbReference type="Pfam" id="PF00512">
    <property type="entry name" value="HisKA"/>
    <property type="match status" value="1"/>
</dbReference>
<dbReference type="GO" id="GO:0000155">
    <property type="term" value="F:phosphorelay sensor kinase activity"/>
    <property type="evidence" value="ECO:0007669"/>
    <property type="project" value="InterPro"/>
</dbReference>
<evidence type="ECO:0000256" key="8">
    <source>
        <dbReference type="ARBA" id="ARBA00022741"/>
    </source>
</evidence>
<dbReference type="CDD" id="cd00130">
    <property type="entry name" value="PAS"/>
    <property type="match status" value="1"/>
</dbReference>
<dbReference type="InterPro" id="IPR035965">
    <property type="entry name" value="PAS-like_dom_sf"/>
</dbReference>
<feature type="compositionally biased region" description="Low complexity" evidence="14">
    <location>
        <begin position="720"/>
        <end position="731"/>
    </location>
</feature>
<evidence type="ECO:0000259" key="17">
    <source>
        <dbReference type="PROSITE" id="PS50885"/>
    </source>
</evidence>
<dbReference type="PROSITE" id="PS50885">
    <property type="entry name" value="HAMP"/>
    <property type="match status" value="1"/>
</dbReference>
<dbReference type="InterPro" id="IPR003661">
    <property type="entry name" value="HisK_dim/P_dom"/>
</dbReference>
<evidence type="ECO:0000256" key="4">
    <source>
        <dbReference type="ARBA" id="ARBA00022475"/>
    </source>
</evidence>
<dbReference type="SUPFAM" id="SSF55874">
    <property type="entry name" value="ATPase domain of HSP90 chaperone/DNA topoisomerase II/histidine kinase"/>
    <property type="match status" value="1"/>
</dbReference>
<dbReference type="PIRSF" id="PIRSF037532">
    <property type="entry name" value="STHK_NtrY"/>
    <property type="match status" value="1"/>
</dbReference>
<keyword evidence="10" id="KW-0067">ATP-binding</keyword>
<keyword evidence="19" id="KW-1185">Reference proteome</keyword>
<comment type="catalytic activity">
    <reaction evidence="1">
        <text>ATP + protein L-histidine = ADP + protein N-phospho-L-histidine.</text>
        <dbReference type="EC" id="2.7.13.3"/>
    </reaction>
</comment>
<dbReference type="PANTHER" id="PTHR43065">
    <property type="entry name" value="SENSOR HISTIDINE KINASE"/>
    <property type="match status" value="1"/>
</dbReference>
<dbReference type="Gene3D" id="1.10.287.130">
    <property type="match status" value="1"/>
</dbReference>
<gene>
    <name evidence="18" type="ORF">LHA35_08005</name>
</gene>
<evidence type="ECO:0000256" key="13">
    <source>
        <dbReference type="ARBA" id="ARBA00023136"/>
    </source>
</evidence>
<evidence type="ECO:0000259" key="16">
    <source>
        <dbReference type="PROSITE" id="PS50109"/>
    </source>
</evidence>
<dbReference type="CDD" id="cd06225">
    <property type="entry name" value="HAMP"/>
    <property type="match status" value="1"/>
</dbReference>
<feature type="transmembrane region" description="Helical" evidence="15">
    <location>
        <begin position="77"/>
        <end position="99"/>
    </location>
</feature>
<feature type="transmembrane region" description="Helical" evidence="15">
    <location>
        <begin position="37"/>
        <end position="57"/>
    </location>
</feature>
<sequence length="762" mass="82478">MTLGLAVGALLLGIATFTVLADGNPFGPTRPGVELGLMLVSLLVLVLLGASLAGRLVRVWAERRRGSAGARLHVRLVLLFGVVSVVPAILVAGFAAAFFNLGIQAWFGDRVRTALEASRQVAQAYLEEHRNNIRGDALAMANDLNRAGSLLLADQGRSFAQVLATHTLLRGLTEAVVFDPTLRRPMAQYGPTANFELDPPPDWAIDIARQGDVAVLPDEQSGRVRAVVALDSRPMLMLVIGRPVDPEVVNNQQRAEREVAQYELLDRNRYGLQVTFIMIFAVAALLVLLAAVLIGLVLANQLARPIGRLIVAAERVRAGDLSTRVEEAATDEELSSLTRAFNRMTNQLAAQRSELMQAYRQIDDRRRFTETVLAGVSAGVVGLEPDGRINLPNRRASELLGLDLDAAIGLPLAAVVPEFAPLLQRIGEENGAAPERPGTAEIRIGPPSNRRTLLAQLGAELQPAQDGSKAPRIAGYVVTFDDITELLSAQRKAAWADVARRIAHEIKNPLTPIQLSAERLKRRYLKEIQSDPDTFRACTDTIVRQVGDIGRMVDEFSAFARMPQPVIKPEDLSQVVREALVLQRDAHPEIEYRIMLPEAAPVVPCDRRLIGQALTNLLQNAADAVAMRAQAEVLDTPARPPGEVVGHITVRIEPGEDMVAIAVEDDGIGLPQGDERERLAEPYVTHKAKGTGLGLAIVKKIMEDHGGRLGLEDRPRGPQAAGDASSAGARAVLTLPWRPAQDRPAMGDNDRPDGSMRRAHGA</sequence>
<dbReference type="Pfam" id="PF00672">
    <property type="entry name" value="HAMP"/>
    <property type="match status" value="1"/>
</dbReference>
<dbReference type="SUPFAM" id="SSF55785">
    <property type="entry name" value="PYP-like sensor domain (PAS domain)"/>
    <property type="match status" value="1"/>
</dbReference>
<comment type="subcellular location">
    <subcellularLocation>
        <location evidence="2">Cell membrane</location>
        <topology evidence="2">Multi-pass membrane protein</topology>
    </subcellularLocation>
</comment>
<dbReference type="Gene3D" id="3.30.450.20">
    <property type="entry name" value="PAS domain"/>
    <property type="match status" value="1"/>
</dbReference>
<dbReference type="EC" id="2.7.13.3" evidence="3"/>
<dbReference type="SMART" id="SM00387">
    <property type="entry name" value="HATPase_c"/>
    <property type="match status" value="1"/>
</dbReference>
<keyword evidence="7 15" id="KW-0812">Transmembrane</keyword>
<dbReference type="PRINTS" id="PR00344">
    <property type="entry name" value="BCTRLSENSOR"/>
</dbReference>
<dbReference type="Pfam" id="PF02518">
    <property type="entry name" value="HATPase_c"/>
    <property type="match status" value="1"/>
</dbReference>
<feature type="domain" description="Histidine kinase" evidence="16">
    <location>
        <begin position="501"/>
        <end position="739"/>
    </location>
</feature>
<evidence type="ECO:0000256" key="10">
    <source>
        <dbReference type="ARBA" id="ARBA00022840"/>
    </source>
</evidence>
<keyword evidence="11 15" id="KW-1133">Transmembrane helix</keyword>
<dbReference type="InterPro" id="IPR005467">
    <property type="entry name" value="His_kinase_dom"/>
</dbReference>
<dbReference type="Proteomes" id="UP001139311">
    <property type="component" value="Unassembled WGS sequence"/>
</dbReference>
<organism evidence="18 19">
    <name type="scientific">Roseicella aerolata</name>
    <dbReference type="NCBI Taxonomy" id="2883479"/>
    <lineage>
        <taxon>Bacteria</taxon>
        <taxon>Pseudomonadati</taxon>
        <taxon>Pseudomonadota</taxon>
        <taxon>Alphaproteobacteria</taxon>
        <taxon>Acetobacterales</taxon>
        <taxon>Roseomonadaceae</taxon>
        <taxon>Roseicella</taxon>
    </lineage>
</organism>
<dbReference type="SMART" id="SM00304">
    <property type="entry name" value="HAMP"/>
    <property type="match status" value="1"/>
</dbReference>
<evidence type="ECO:0000256" key="7">
    <source>
        <dbReference type="ARBA" id="ARBA00022692"/>
    </source>
</evidence>
<keyword evidence="9 18" id="KW-0418">Kinase</keyword>
<dbReference type="InterPro" id="IPR004358">
    <property type="entry name" value="Sig_transdc_His_kin-like_C"/>
</dbReference>
<evidence type="ECO:0000256" key="15">
    <source>
        <dbReference type="SAM" id="Phobius"/>
    </source>
</evidence>
<keyword evidence="13 15" id="KW-0472">Membrane</keyword>
<protein>
    <recommendedName>
        <fullName evidence="3">histidine kinase</fullName>
        <ecNumber evidence="3">2.7.13.3</ecNumber>
    </recommendedName>
</protein>
<dbReference type="PROSITE" id="PS50109">
    <property type="entry name" value="HIS_KIN"/>
    <property type="match status" value="1"/>
</dbReference>
<evidence type="ECO:0000256" key="12">
    <source>
        <dbReference type="ARBA" id="ARBA00023012"/>
    </source>
</evidence>
<dbReference type="InterPro" id="IPR036097">
    <property type="entry name" value="HisK_dim/P_sf"/>
</dbReference>
<dbReference type="PANTHER" id="PTHR43065:SF10">
    <property type="entry name" value="PEROXIDE STRESS-ACTIVATED HISTIDINE KINASE MAK3"/>
    <property type="match status" value="1"/>
</dbReference>
<dbReference type="InterPro" id="IPR017232">
    <property type="entry name" value="NtrY"/>
</dbReference>
<feature type="domain" description="HAMP" evidence="17">
    <location>
        <begin position="300"/>
        <end position="353"/>
    </location>
</feature>
<dbReference type="SUPFAM" id="SSF158472">
    <property type="entry name" value="HAMP domain-like"/>
    <property type="match status" value="1"/>
</dbReference>
<evidence type="ECO:0000256" key="2">
    <source>
        <dbReference type="ARBA" id="ARBA00004651"/>
    </source>
</evidence>
<evidence type="ECO:0000256" key="3">
    <source>
        <dbReference type="ARBA" id="ARBA00012438"/>
    </source>
</evidence>
<dbReference type="SMART" id="SM00388">
    <property type="entry name" value="HisKA"/>
    <property type="match status" value="1"/>
</dbReference>
<evidence type="ECO:0000256" key="6">
    <source>
        <dbReference type="ARBA" id="ARBA00022679"/>
    </source>
</evidence>
<dbReference type="InterPro" id="IPR045671">
    <property type="entry name" value="NtrY-like_N"/>
</dbReference>
<dbReference type="InterPro" id="IPR000014">
    <property type="entry name" value="PAS"/>
</dbReference>
<dbReference type="InterPro" id="IPR003660">
    <property type="entry name" value="HAMP_dom"/>
</dbReference>
<evidence type="ECO:0000256" key="5">
    <source>
        <dbReference type="ARBA" id="ARBA00022553"/>
    </source>
</evidence>
<dbReference type="SUPFAM" id="SSF47384">
    <property type="entry name" value="Homodimeric domain of signal transducing histidine kinase"/>
    <property type="match status" value="1"/>
</dbReference>
<dbReference type="InterPro" id="IPR003594">
    <property type="entry name" value="HATPase_dom"/>
</dbReference>
<keyword evidence="12" id="KW-0902">Two-component regulatory system</keyword>
<dbReference type="InterPro" id="IPR036890">
    <property type="entry name" value="HATPase_C_sf"/>
</dbReference>
<name>A0A9X1IC41_9PROT</name>
<keyword evidence="8" id="KW-0547">Nucleotide-binding</keyword>
<reference evidence="18" key="1">
    <citation type="submission" date="2021-10" db="EMBL/GenBank/DDBJ databases">
        <title>Roseicella aerolatum sp. nov., isolated from aerosols of e-waste dismantling site.</title>
        <authorList>
            <person name="Qin T."/>
        </authorList>
    </citation>
    <scope>NUCLEOTIDE SEQUENCE</scope>
    <source>
        <strain evidence="18">GB24</strain>
    </source>
</reference>
<accession>A0A9X1IC41</accession>
<keyword evidence="6" id="KW-0808">Transferase</keyword>